<sequence>GPVRVVEAGGARGDLLLPAGSRARHAGLAWPLQPAGEGDGVADVAARLAGGAAVAVPSGAAADRWERRPVHVVAGGALVSAELVAEGRAAVRPGDLTPACRATLLALEAEARRARRGAWAEGGVFWAAGDTGGLRARDGRFTVVEGRVASIGEAGGRFYLNFGAIRSETFSVSVARAALRRFEASGMRLTSLEGRRVRVRGVVLDRRGPAMEIASPDELERLD</sequence>
<evidence type="ECO:0000313" key="1">
    <source>
        <dbReference type="EMBL" id="MCP8940719.1"/>
    </source>
</evidence>
<name>A0ABT1LH11_9HYPH</name>
<dbReference type="EMBL" id="JANCLU010000025">
    <property type="protein sequence ID" value="MCP8940719.1"/>
    <property type="molecule type" value="Genomic_DNA"/>
</dbReference>
<dbReference type="RefSeq" id="WP_254745754.1">
    <property type="nucleotide sequence ID" value="NZ_JANCLU010000025.1"/>
</dbReference>
<evidence type="ECO:0000313" key="2">
    <source>
        <dbReference type="Proteomes" id="UP001205890"/>
    </source>
</evidence>
<keyword evidence="2" id="KW-1185">Reference proteome</keyword>
<reference evidence="1 2" key="1">
    <citation type="submission" date="2022-07" db="EMBL/GenBank/DDBJ databases">
        <authorList>
            <person name="Li W.-J."/>
            <person name="Deng Q.-Q."/>
        </authorList>
    </citation>
    <scope>NUCLEOTIDE SEQUENCE [LARGE SCALE GENOMIC DNA]</scope>
    <source>
        <strain evidence="1 2">SYSU M60028</strain>
    </source>
</reference>
<gene>
    <name evidence="1" type="ORF">NK718_19510</name>
</gene>
<organism evidence="1 2">
    <name type="scientific">Alsobacter ponti</name>
    <dbReference type="NCBI Taxonomy" id="2962936"/>
    <lineage>
        <taxon>Bacteria</taxon>
        <taxon>Pseudomonadati</taxon>
        <taxon>Pseudomonadota</taxon>
        <taxon>Alphaproteobacteria</taxon>
        <taxon>Hyphomicrobiales</taxon>
        <taxon>Alsobacteraceae</taxon>
        <taxon>Alsobacter</taxon>
    </lineage>
</organism>
<protein>
    <recommendedName>
        <fullName evidence="3">Nuclease</fullName>
    </recommendedName>
</protein>
<feature type="non-terminal residue" evidence="1">
    <location>
        <position position="1"/>
    </location>
</feature>
<dbReference type="InterPro" id="IPR035437">
    <property type="entry name" value="SNase_OB-fold_sf"/>
</dbReference>
<evidence type="ECO:0008006" key="3">
    <source>
        <dbReference type="Google" id="ProtNLM"/>
    </source>
</evidence>
<proteinExistence type="predicted"/>
<dbReference type="SUPFAM" id="SSF50199">
    <property type="entry name" value="Staphylococcal nuclease"/>
    <property type="match status" value="1"/>
</dbReference>
<dbReference type="Proteomes" id="UP001205890">
    <property type="component" value="Unassembled WGS sequence"/>
</dbReference>
<comment type="caution">
    <text evidence="1">The sequence shown here is derived from an EMBL/GenBank/DDBJ whole genome shotgun (WGS) entry which is preliminary data.</text>
</comment>
<accession>A0ABT1LH11</accession>
<dbReference type="Gene3D" id="2.40.50.90">
    <property type="match status" value="1"/>
</dbReference>